<feature type="transmembrane region" description="Helical" evidence="1">
    <location>
        <begin position="36"/>
        <end position="59"/>
    </location>
</feature>
<name>A0ABU1IMM2_9BACL</name>
<protein>
    <submittedName>
        <fullName evidence="2">Uncharacterized protein</fullName>
    </submittedName>
</protein>
<reference evidence="2 3" key="1">
    <citation type="submission" date="2023-07" db="EMBL/GenBank/DDBJ databases">
        <title>Genomic Encyclopedia of Type Strains, Phase IV (KMG-IV): sequencing the most valuable type-strain genomes for metagenomic binning, comparative biology and taxonomic classification.</title>
        <authorList>
            <person name="Goeker M."/>
        </authorList>
    </citation>
    <scope>NUCLEOTIDE SEQUENCE [LARGE SCALE GENOMIC DNA]</scope>
    <source>
        <strain evidence="2 3">DSM 45903</strain>
    </source>
</reference>
<evidence type="ECO:0000313" key="2">
    <source>
        <dbReference type="EMBL" id="MDR6225209.1"/>
    </source>
</evidence>
<organism evidence="2 3">
    <name type="scientific">Desmospora profundinema</name>
    <dbReference type="NCBI Taxonomy" id="1571184"/>
    <lineage>
        <taxon>Bacteria</taxon>
        <taxon>Bacillati</taxon>
        <taxon>Bacillota</taxon>
        <taxon>Bacilli</taxon>
        <taxon>Bacillales</taxon>
        <taxon>Thermoactinomycetaceae</taxon>
        <taxon>Desmospora</taxon>
    </lineage>
</organism>
<dbReference type="Proteomes" id="UP001185012">
    <property type="component" value="Unassembled WGS sequence"/>
</dbReference>
<dbReference type="Pfam" id="PF26310">
    <property type="entry name" value="YczF"/>
    <property type="match status" value="1"/>
</dbReference>
<keyword evidence="1" id="KW-1133">Transmembrane helix</keyword>
<dbReference type="InterPro" id="IPR058725">
    <property type="entry name" value="YczF"/>
</dbReference>
<keyword evidence="3" id="KW-1185">Reference proteome</keyword>
<evidence type="ECO:0000313" key="3">
    <source>
        <dbReference type="Proteomes" id="UP001185012"/>
    </source>
</evidence>
<accession>A0ABU1IMM2</accession>
<keyword evidence="1" id="KW-0472">Membrane</keyword>
<dbReference type="EMBL" id="JAVDQG010000002">
    <property type="protein sequence ID" value="MDR6225209.1"/>
    <property type="molecule type" value="Genomic_DNA"/>
</dbReference>
<sequence length="71" mass="8237">MKNIAIFLGLLALIILIDTGMDMINTTLDHAWNNLLSQWIIMQRGELLFLFVLFALYAGQRWRAASRKKRS</sequence>
<comment type="caution">
    <text evidence="2">The sequence shown here is derived from an EMBL/GenBank/DDBJ whole genome shotgun (WGS) entry which is preliminary data.</text>
</comment>
<keyword evidence="1" id="KW-0812">Transmembrane</keyword>
<proteinExistence type="predicted"/>
<evidence type="ECO:0000256" key="1">
    <source>
        <dbReference type="SAM" id="Phobius"/>
    </source>
</evidence>
<gene>
    <name evidence="2" type="ORF">JOE21_001200</name>
</gene>
<dbReference type="RefSeq" id="WP_309863519.1">
    <property type="nucleotide sequence ID" value="NZ_JAVDQG010000002.1"/>
</dbReference>